<evidence type="ECO:0000256" key="9">
    <source>
        <dbReference type="ARBA" id="ARBA00023143"/>
    </source>
</evidence>
<comment type="caution">
    <text evidence="12">The sequence shown here is derived from an EMBL/GenBank/DDBJ whole genome shotgun (WGS) entry which is preliminary data.</text>
</comment>
<dbReference type="PANTHER" id="PTHR30034">
    <property type="entry name" value="FLAGELLAR MOTOR SWITCH PROTEIN FLIM"/>
    <property type="match status" value="1"/>
</dbReference>
<dbReference type="InterPro" id="IPR028976">
    <property type="entry name" value="CheC-like_sf"/>
</dbReference>
<feature type="domain" description="Flagellar motor switch protein FliN-like C-terminal" evidence="11">
    <location>
        <begin position="234"/>
        <end position="306"/>
    </location>
</feature>
<dbReference type="Gene3D" id="2.30.330.10">
    <property type="entry name" value="SpoA-like"/>
    <property type="match status" value="1"/>
</dbReference>
<keyword evidence="6" id="KW-0145">Chemotaxis</keyword>
<dbReference type="InterPro" id="IPR001543">
    <property type="entry name" value="FliN-like_C"/>
</dbReference>
<accession>A0AAE5VMY0</accession>
<keyword evidence="5" id="KW-1003">Cell membrane</keyword>
<comment type="subcellular location">
    <subcellularLocation>
        <location evidence="1">Bacterial flagellum basal body</location>
    </subcellularLocation>
    <subcellularLocation>
        <location evidence="2">Cell membrane</location>
        <topology evidence="2">Peripheral membrane protein</topology>
    </subcellularLocation>
</comment>
<evidence type="ECO:0000313" key="13">
    <source>
        <dbReference type="Proteomes" id="UP000237447"/>
    </source>
</evidence>
<dbReference type="Proteomes" id="UP000237447">
    <property type="component" value="Unassembled WGS sequence"/>
</dbReference>
<dbReference type="PANTHER" id="PTHR30034:SF6">
    <property type="entry name" value="YOP PROTEINS TRANSLOCATION PROTEIN Q"/>
    <property type="match status" value="1"/>
</dbReference>
<dbReference type="GO" id="GO:0009425">
    <property type="term" value="C:bacterial-type flagellum basal body"/>
    <property type="evidence" value="ECO:0007669"/>
    <property type="project" value="UniProtKB-SubCell"/>
</dbReference>
<evidence type="ECO:0000256" key="2">
    <source>
        <dbReference type="ARBA" id="ARBA00004202"/>
    </source>
</evidence>
<dbReference type="Gene3D" id="3.40.1550.10">
    <property type="entry name" value="CheC-like"/>
    <property type="match status" value="1"/>
</dbReference>
<evidence type="ECO:0000256" key="4">
    <source>
        <dbReference type="ARBA" id="ARBA00021898"/>
    </source>
</evidence>
<keyword evidence="12" id="KW-0969">Cilium</keyword>
<keyword evidence="12" id="KW-0966">Cell projection</keyword>
<evidence type="ECO:0000256" key="5">
    <source>
        <dbReference type="ARBA" id="ARBA00022475"/>
    </source>
</evidence>
<evidence type="ECO:0000313" key="12">
    <source>
        <dbReference type="EMBL" id="POO49308.1"/>
    </source>
</evidence>
<dbReference type="AlphaFoldDB" id="A0AAE5VMY0"/>
<dbReference type="Pfam" id="PF01052">
    <property type="entry name" value="FliMN_C"/>
    <property type="match status" value="1"/>
</dbReference>
<reference evidence="12 13" key="1">
    <citation type="journal article" date="2018" name="Syst. Appl. Microbiol.">
        <title>Agrobacterium rosae sp. nov., isolated from galls on different agricultural crops.</title>
        <authorList>
            <person name="Kuzmanovic N."/>
            <person name="Pulawska J."/>
            <person name="Smalla K."/>
            <person name="Nesme X."/>
        </authorList>
    </citation>
    <scope>NUCLEOTIDE SEQUENCE [LARGE SCALE GENOMIC DNA]</scope>
    <source>
        <strain evidence="12 13">NCPPB 1650</strain>
    </source>
</reference>
<keyword evidence="7" id="KW-0283">Flagellar rotation</keyword>
<evidence type="ECO:0000256" key="7">
    <source>
        <dbReference type="ARBA" id="ARBA00022779"/>
    </source>
</evidence>
<sequence length="319" mass="34790">MMMANAAQSNVTPMDPALLAKLTGGLGDGKKVAKIGAEIGQIYSNFLPDIFHSETGIAIEVDYIGCESGLMTDLVQKLGKDFAVADCSLRNWAPHFLLATGTAFIMALMERMLGAAPDTIMEPEMRALSQIELDLAALVMGRIGEVLRSSVNAPGGFEPTIDPPFNGNGKTIFEEAISAQFGMLIRLKIEIGKVASEIAMVIPQRTLLKTTIVAPKPSAQALKKQEEWMEMISEQVKRSQVTLEAKIRLQSLTLKTISRLVAGDVIPFRDIRQDDICVEVSANGANMYNCEFGRAGDRYTVRVKNNVSTDDEILRHLMG</sequence>
<protein>
    <recommendedName>
        <fullName evidence="4">Flagellar motor switch protein FliM</fullName>
    </recommendedName>
</protein>
<dbReference type="GO" id="GO:0005886">
    <property type="term" value="C:plasma membrane"/>
    <property type="evidence" value="ECO:0007669"/>
    <property type="project" value="UniProtKB-SubCell"/>
</dbReference>
<dbReference type="SUPFAM" id="SSF101801">
    <property type="entry name" value="Surface presentation of antigens (SPOA)"/>
    <property type="match status" value="1"/>
</dbReference>
<evidence type="ECO:0000256" key="6">
    <source>
        <dbReference type="ARBA" id="ARBA00022500"/>
    </source>
</evidence>
<dbReference type="GO" id="GO:0071978">
    <property type="term" value="P:bacterial-type flagellum-dependent swarming motility"/>
    <property type="evidence" value="ECO:0007669"/>
    <property type="project" value="TreeGrafter"/>
</dbReference>
<evidence type="ECO:0000256" key="1">
    <source>
        <dbReference type="ARBA" id="ARBA00004117"/>
    </source>
</evidence>
<keyword evidence="8" id="KW-0472">Membrane</keyword>
<evidence type="ECO:0000259" key="11">
    <source>
        <dbReference type="Pfam" id="PF01052"/>
    </source>
</evidence>
<comment type="function">
    <text evidence="10">FliM is one of three proteins (FliG, FliN, FliM) that forms the rotor-mounted switch complex (C ring), located at the base of the basal body. This complex interacts with the CheY and CheZ chemotaxis proteins, in addition to contacting components of the motor that determine the direction of flagellar rotation.</text>
</comment>
<evidence type="ECO:0000256" key="8">
    <source>
        <dbReference type="ARBA" id="ARBA00023136"/>
    </source>
</evidence>
<name>A0AAE5VMY0_9HYPH</name>
<keyword evidence="12" id="KW-0282">Flagellum</keyword>
<keyword evidence="9" id="KW-0975">Bacterial flagellum</keyword>
<evidence type="ECO:0000256" key="10">
    <source>
        <dbReference type="ARBA" id="ARBA00025044"/>
    </source>
</evidence>
<dbReference type="GO" id="GO:0050918">
    <property type="term" value="P:positive chemotaxis"/>
    <property type="evidence" value="ECO:0007669"/>
    <property type="project" value="TreeGrafter"/>
</dbReference>
<gene>
    <name evidence="12" type="ORF">CPJ18_21430</name>
</gene>
<dbReference type="InterPro" id="IPR036429">
    <property type="entry name" value="SpoA-like_sf"/>
</dbReference>
<proteinExistence type="inferred from homology"/>
<evidence type="ECO:0000256" key="3">
    <source>
        <dbReference type="ARBA" id="ARBA00011049"/>
    </source>
</evidence>
<organism evidence="12 13">
    <name type="scientific">Agrobacterium rosae</name>
    <dbReference type="NCBI Taxonomy" id="1972867"/>
    <lineage>
        <taxon>Bacteria</taxon>
        <taxon>Pseudomonadati</taxon>
        <taxon>Pseudomonadota</taxon>
        <taxon>Alphaproteobacteria</taxon>
        <taxon>Hyphomicrobiales</taxon>
        <taxon>Rhizobiaceae</taxon>
        <taxon>Rhizobium/Agrobacterium group</taxon>
        <taxon>Agrobacterium</taxon>
    </lineage>
</organism>
<comment type="similarity">
    <text evidence="3">Belongs to the FliM family.</text>
</comment>
<dbReference type="EMBL" id="NXEJ01000010">
    <property type="protein sequence ID" value="POO49308.1"/>
    <property type="molecule type" value="Genomic_DNA"/>
</dbReference>